<protein>
    <submittedName>
        <fullName evidence="1">Uncharacterized protein</fullName>
    </submittedName>
</protein>
<sequence length="10" mass="1071">MQPSSHTGAR</sequence>
<organism evidence="1">
    <name type="scientific">Anguilla anguilla</name>
    <name type="common">European freshwater eel</name>
    <name type="synonym">Muraena anguilla</name>
    <dbReference type="NCBI Taxonomy" id="7936"/>
    <lineage>
        <taxon>Eukaryota</taxon>
        <taxon>Metazoa</taxon>
        <taxon>Chordata</taxon>
        <taxon>Craniata</taxon>
        <taxon>Vertebrata</taxon>
        <taxon>Euteleostomi</taxon>
        <taxon>Actinopterygii</taxon>
        <taxon>Neopterygii</taxon>
        <taxon>Teleostei</taxon>
        <taxon>Anguilliformes</taxon>
        <taxon>Anguillidae</taxon>
        <taxon>Anguilla</taxon>
    </lineage>
</organism>
<dbReference type="EMBL" id="GBXM01027968">
    <property type="protein sequence ID" value="JAH80609.1"/>
    <property type="molecule type" value="Transcribed_RNA"/>
</dbReference>
<dbReference type="EMBL" id="GBXM01032702">
    <property type="protein sequence ID" value="JAH75875.1"/>
    <property type="molecule type" value="Transcribed_RNA"/>
</dbReference>
<accession>A0A0E9VR45</accession>
<evidence type="ECO:0000313" key="1">
    <source>
        <dbReference type="EMBL" id="JAH80609.1"/>
    </source>
</evidence>
<name>A0A0E9VR45_ANGAN</name>
<proteinExistence type="predicted"/>
<reference evidence="1" key="1">
    <citation type="submission" date="2014-11" db="EMBL/GenBank/DDBJ databases">
        <authorList>
            <person name="Amaro Gonzalez C."/>
        </authorList>
    </citation>
    <scope>NUCLEOTIDE SEQUENCE</scope>
</reference>
<reference evidence="1" key="2">
    <citation type="journal article" date="2015" name="Fish Shellfish Immunol.">
        <title>Early steps in the European eel (Anguilla anguilla)-Vibrio vulnificus interaction in the gills: Role of the RtxA13 toxin.</title>
        <authorList>
            <person name="Callol A."/>
            <person name="Pajuelo D."/>
            <person name="Ebbesson L."/>
            <person name="Teles M."/>
            <person name="MacKenzie S."/>
            <person name="Amaro C."/>
        </authorList>
    </citation>
    <scope>NUCLEOTIDE SEQUENCE</scope>
</reference>